<proteinExistence type="predicted"/>
<sequence>MSLDLYDETLNDFKQHPFLKLHVCSSFRLSDCSLSEISCESLASALQTIASHLKELDLSRNILQDSGDFCPDHFHVFY</sequence>
<dbReference type="SUPFAM" id="SSF52047">
    <property type="entry name" value="RNI-like"/>
    <property type="match status" value="1"/>
</dbReference>
<dbReference type="Gene3D" id="3.80.10.10">
    <property type="entry name" value="Ribonuclease Inhibitor"/>
    <property type="match status" value="1"/>
</dbReference>
<reference evidence="1" key="3">
    <citation type="submission" date="2025-09" db="UniProtKB">
        <authorList>
            <consortium name="Ensembl"/>
        </authorList>
    </citation>
    <scope>IDENTIFICATION</scope>
</reference>
<dbReference type="GeneTree" id="ENSGT01020000234176"/>
<name>A0AAQ6IHF3_ANATE</name>
<dbReference type="AlphaFoldDB" id="A0AAQ6IHF3"/>
<protein>
    <recommendedName>
        <fullName evidence="3">NACHT LRR and PYD domain-containing protein</fullName>
    </recommendedName>
</protein>
<dbReference type="InterPro" id="IPR032675">
    <property type="entry name" value="LRR_dom_sf"/>
</dbReference>
<accession>A0AAQ6IHF3</accession>
<evidence type="ECO:0008006" key="3">
    <source>
        <dbReference type="Google" id="ProtNLM"/>
    </source>
</evidence>
<evidence type="ECO:0000313" key="1">
    <source>
        <dbReference type="Ensembl" id="ENSATEP00000072978.1"/>
    </source>
</evidence>
<reference evidence="1 2" key="1">
    <citation type="submission" date="2021-04" db="EMBL/GenBank/DDBJ databases">
        <authorList>
            <consortium name="Wellcome Sanger Institute Data Sharing"/>
        </authorList>
    </citation>
    <scope>NUCLEOTIDE SEQUENCE [LARGE SCALE GENOMIC DNA]</scope>
</reference>
<dbReference type="Proteomes" id="UP000265040">
    <property type="component" value="Chromosome 2"/>
</dbReference>
<keyword evidence="2" id="KW-1185">Reference proteome</keyword>
<dbReference type="Ensembl" id="ENSATET00000080936.1">
    <property type="protein sequence ID" value="ENSATEP00000072978.1"/>
    <property type="gene ID" value="ENSATEG00000033300.1"/>
</dbReference>
<reference evidence="1" key="2">
    <citation type="submission" date="2025-08" db="UniProtKB">
        <authorList>
            <consortium name="Ensembl"/>
        </authorList>
    </citation>
    <scope>IDENTIFICATION</scope>
</reference>
<organism evidence="1 2">
    <name type="scientific">Anabas testudineus</name>
    <name type="common">Climbing perch</name>
    <name type="synonym">Anthias testudineus</name>
    <dbReference type="NCBI Taxonomy" id="64144"/>
    <lineage>
        <taxon>Eukaryota</taxon>
        <taxon>Metazoa</taxon>
        <taxon>Chordata</taxon>
        <taxon>Craniata</taxon>
        <taxon>Vertebrata</taxon>
        <taxon>Euteleostomi</taxon>
        <taxon>Actinopterygii</taxon>
        <taxon>Neopterygii</taxon>
        <taxon>Teleostei</taxon>
        <taxon>Neoteleostei</taxon>
        <taxon>Acanthomorphata</taxon>
        <taxon>Anabantaria</taxon>
        <taxon>Anabantiformes</taxon>
        <taxon>Anabantoidei</taxon>
        <taxon>Anabantidae</taxon>
        <taxon>Anabas</taxon>
    </lineage>
</organism>
<evidence type="ECO:0000313" key="2">
    <source>
        <dbReference type="Proteomes" id="UP000265040"/>
    </source>
</evidence>